<name>A0ACC2WDM6_9TREE</name>
<dbReference type="EMBL" id="JASBWT010000001">
    <property type="protein sequence ID" value="KAJ9109304.1"/>
    <property type="molecule type" value="Genomic_DNA"/>
</dbReference>
<evidence type="ECO:0000313" key="1">
    <source>
        <dbReference type="EMBL" id="KAJ9109304.1"/>
    </source>
</evidence>
<evidence type="ECO:0000313" key="2">
    <source>
        <dbReference type="Proteomes" id="UP001227268"/>
    </source>
</evidence>
<organism evidence="1 2">
    <name type="scientific">Naganishia friedmannii</name>
    <dbReference type="NCBI Taxonomy" id="89922"/>
    <lineage>
        <taxon>Eukaryota</taxon>
        <taxon>Fungi</taxon>
        <taxon>Dikarya</taxon>
        <taxon>Basidiomycota</taxon>
        <taxon>Agaricomycotina</taxon>
        <taxon>Tremellomycetes</taxon>
        <taxon>Filobasidiales</taxon>
        <taxon>Filobasidiaceae</taxon>
        <taxon>Naganishia</taxon>
    </lineage>
</organism>
<sequence>MVKSKGSRGGSRGTGSFFTNLPSELKSQLRSQTFSESATSEAAASPHSVQQLDDTEATMPASKRRKLSQSDHPMALIPTQPGTGEDEANTSIRSITGVAEGSEKASWDCTGLVPRYTNHSEMPENIQKCVFIPRGGYYFEQDADSEDFYQRNELFSLYASHNILMDETGWFSVTPETIACHIAERCQSDTILDPFCGVGGNVIQFAMTCERVIAIDNDMTRLKLARHNAMQYGVADRIEFICGDYIQFAQAYAKRLDQDAKAGRSRHGDEIDVVFLSPPWGGTDYLSLGKSTATPAQTPQTSTRKGKEKQSNDSGLVYLGTTLDTPSSSTPTHTPPAKPETFGVPNEMPPYPLSALAPVSGKEILELTSRISPNIAFYLPKNTDTNELAALAPDIVDESGKVIGKEWVEIEEEYVGQRKGWNSLKAITAYYGGIVASEE</sequence>
<keyword evidence="2" id="KW-1185">Reference proteome</keyword>
<accession>A0ACC2WDM6</accession>
<dbReference type="Proteomes" id="UP001227268">
    <property type="component" value="Unassembled WGS sequence"/>
</dbReference>
<comment type="caution">
    <text evidence="1">The sequence shown here is derived from an EMBL/GenBank/DDBJ whole genome shotgun (WGS) entry which is preliminary data.</text>
</comment>
<gene>
    <name evidence="1" type="ORF">QFC21_000633</name>
</gene>
<proteinExistence type="predicted"/>
<reference evidence="1" key="1">
    <citation type="submission" date="2023-04" db="EMBL/GenBank/DDBJ databases">
        <title>Draft Genome sequencing of Naganishia species isolated from polar environments using Oxford Nanopore Technology.</title>
        <authorList>
            <person name="Leo P."/>
            <person name="Venkateswaran K."/>
        </authorList>
    </citation>
    <scope>NUCLEOTIDE SEQUENCE</scope>
    <source>
        <strain evidence="1">MNA-CCFEE 5423</strain>
    </source>
</reference>
<protein>
    <submittedName>
        <fullName evidence="1">Uncharacterized protein</fullName>
    </submittedName>
</protein>